<keyword evidence="2" id="KW-1133">Transmembrane helix</keyword>
<keyword evidence="2" id="KW-0812">Transmembrane</keyword>
<feature type="compositionally biased region" description="Pro residues" evidence="1">
    <location>
        <begin position="279"/>
        <end position="292"/>
    </location>
</feature>
<dbReference type="Proteomes" id="UP001310594">
    <property type="component" value="Unassembled WGS sequence"/>
</dbReference>
<evidence type="ECO:0000256" key="2">
    <source>
        <dbReference type="SAM" id="Phobius"/>
    </source>
</evidence>
<evidence type="ECO:0000256" key="3">
    <source>
        <dbReference type="SAM" id="SignalP"/>
    </source>
</evidence>
<keyword evidence="3" id="KW-0732">Signal</keyword>
<dbReference type="AlphaFoldDB" id="A0AAN7W3I9"/>
<feature type="signal peptide" evidence="3">
    <location>
        <begin position="1"/>
        <end position="26"/>
    </location>
</feature>
<protein>
    <submittedName>
        <fullName evidence="4">Uncharacterized protein</fullName>
    </submittedName>
</protein>
<feature type="compositionally biased region" description="Basic residues" evidence="1">
    <location>
        <begin position="293"/>
        <end position="312"/>
    </location>
</feature>
<evidence type="ECO:0000313" key="5">
    <source>
        <dbReference type="Proteomes" id="UP001310594"/>
    </source>
</evidence>
<name>A0AAN7W3I9_9PEZI</name>
<accession>A0AAN7W3I9</accession>
<dbReference type="PANTHER" id="PTHR40622">
    <property type="match status" value="1"/>
</dbReference>
<gene>
    <name evidence="4" type="ORF">LTR97_008492</name>
</gene>
<sequence>MLGRTVGIATLGAISASALILPPGIASETPDLAVDKVNPKSQSIIIPCSACAFPSAHVEKESAEADDALFWIQGGANSLMLDFTVSEDGLALLLGGETVYGPGHISQLRPSPHVTQVPSSGLLADIKAGKDRSADLVVTGYGVREGEKQVLSPNDDRLEVVKVQIMSVEDRSMELDEVEIRLLRTGEGELLIMEITNGPGEFDHMFNMPPHEPKHKECSMLPAPLCKLRNMLESKFSSLGASRKPGCNGRKGPPNHLPGHIRPHFMRPGGFRGHMGPPGRLPGRPPMGPPHPGHPHGRPHHMRPHGSHHGHHHQESFWKGHYSQIFIMALLAIVVPVVTGMVVGMTVSLIGLVVGRLISYVWIKFVRGGRRGYASVALEEAAVDEDDEKVDVAEMEAPPVYQDAPAYEEVEKEVR</sequence>
<keyword evidence="2" id="KW-0472">Membrane</keyword>
<dbReference type="EMBL" id="JAVRQU010000013">
    <property type="protein sequence ID" value="KAK5696072.1"/>
    <property type="molecule type" value="Genomic_DNA"/>
</dbReference>
<organism evidence="4 5">
    <name type="scientific">Elasticomyces elasticus</name>
    <dbReference type="NCBI Taxonomy" id="574655"/>
    <lineage>
        <taxon>Eukaryota</taxon>
        <taxon>Fungi</taxon>
        <taxon>Dikarya</taxon>
        <taxon>Ascomycota</taxon>
        <taxon>Pezizomycotina</taxon>
        <taxon>Dothideomycetes</taxon>
        <taxon>Dothideomycetidae</taxon>
        <taxon>Mycosphaerellales</taxon>
        <taxon>Teratosphaeriaceae</taxon>
        <taxon>Elasticomyces</taxon>
    </lineage>
</organism>
<proteinExistence type="predicted"/>
<evidence type="ECO:0000256" key="1">
    <source>
        <dbReference type="SAM" id="MobiDB-lite"/>
    </source>
</evidence>
<dbReference type="PANTHER" id="PTHR40622:SF1">
    <property type="match status" value="1"/>
</dbReference>
<evidence type="ECO:0000313" key="4">
    <source>
        <dbReference type="EMBL" id="KAK5696072.1"/>
    </source>
</evidence>
<reference evidence="4" key="1">
    <citation type="submission" date="2023-08" db="EMBL/GenBank/DDBJ databases">
        <title>Black Yeasts Isolated from many extreme environments.</title>
        <authorList>
            <person name="Coleine C."/>
            <person name="Stajich J.E."/>
            <person name="Selbmann L."/>
        </authorList>
    </citation>
    <scope>NUCLEOTIDE SEQUENCE</scope>
    <source>
        <strain evidence="4">CCFEE 5810</strain>
    </source>
</reference>
<feature type="region of interest" description="Disordered" evidence="1">
    <location>
        <begin position="240"/>
        <end position="259"/>
    </location>
</feature>
<comment type="caution">
    <text evidence="4">The sequence shown here is derived from an EMBL/GenBank/DDBJ whole genome shotgun (WGS) entry which is preliminary data.</text>
</comment>
<feature type="region of interest" description="Disordered" evidence="1">
    <location>
        <begin position="271"/>
        <end position="314"/>
    </location>
</feature>
<feature type="chain" id="PRO_5043032735" evidence="3">
    <location>
        <begin position="27"/>
        <end position="415"/>
    </location>
</feature>
<feature type="transmembrane region" description="Helical" evidence="2">
    <location>
        <begin position="325"/>
        <end position="354"/>
    </location>
</feature>